<accession>A0A014MV68</accession>
<keyword evidence="1" id="KW-1133">Transmembrane helix</keyword>
<keyword evidence="1" id="KW-0812">Transmembrane</keyword>
<evidence type="ECO:0000313" key="3">
    <source>
        <dbReference type="Proteomes" id="UP000020766"/>
    </source>
</evidence>
<keyword evidence="1" id="KW-0472">Membrane</keyword>
<comment type="caution">
    <text evidence="2">The sequence shown here is derived from an EMBL/GenBank/DDBJ whole genome shotgun (WGS) entry which is preliminary data.</text>
</comment>
<evidence type="ECO:0000256" key="1">
    <source>
        <dbReference type="SAM" id="Phobius"/>
    </source>
</evidence>
<evidence type="ECO:0000313" key="2">
    <source>
        <dbReference type="EMBL" id="EXU81939.1"/>
    </source>
</evidence>
<protein>
    <submittedName>
        <fullName evidence="2">Uncharacterized protein</fullName>
    </submittedName>
</protein>
<keyword evidence="3" id="KW-1185">Reference proteome</keyword>
<reference evidence="2 3" key="1">
    <citation type="submission" date="2014-01" db="EMBL/GenBank/DDBJ databases">
        <title>Interspecies Systems Biology Uncovers Metabolites Affecting C. elegans Gene Expression and Life History Traits.</title>
        <authorList>
            <person name="Watson E."/>
            <person name="Macneil L.T."/>
            <person name="Ritter A.D."/>
            <person name="Yilmaz L.S."/>
            <person name="Rosebrock A.P."/>
            <person name="Caudy A.A."/>
            <person name="Walhout A.J."/>
        </authorList>
    </citation>
    <scope>NUCLEOTIDE SEQUENCE [LARGE SCALE GENOMIC DNA]</scope>
    <source>
        <strain evidence="2 3">DA1877</strain>
    </source>
</reference>
<proteinExistence type="predicted"/>
<name>A0A014MV68_9BURK</name>
<dbReference type="Proteomes" id="UP000020766">
    <property type="component" value="Unassembled WGS sequence"/>
</dbReference>
<sequence>MAMMKIQNGQKKVEFLFSSILHLMIIILDGDYRTRLKICGKP</sequence>
<dbReference type="AlphaFoldDB" id="A0A014MV68"/>
<gene>
    <name evidence="2" type="ORF">AX13_00020</name>
</gene>
<organism evidence="2 3">
    <name type="scientific">Comamonas aquatica DA1877</name>
    <dbReference type="NCBI Taxonomy" id="1457173"/>
    <lineage>
        <taxon>Bacteria</taxon>
        <taxon>Pseudomonadati</taxon>
        <taxon>Pseudomonadota</taxon>
        <taxon>Betaproteobacteria</taxon>
        <taxon>Burkholderiales</taxon>
        <taxon>Comamonadaceae</taxon>
        <taxon>Comamonas</taxon>
    </lineage>
</organism>
<feature type="transmembrane region" description="Helical" evidence="1">
    <location>
        <begin position="12"/>
        <end position="28"/>
    </location>
</feature>
<dbReference type="EMBL" id="JBOK01000001">
    <property type="protein sequence ID" value="EXU81939.1"/>
    <property type="molecule type" value="Genomic_DNA"/>
</dbReference>